<sequence>MQVYGVDTLVRFFSHLAFIYLAFWSLQSLRLDLLFKKGQQFERQIKIFYVFLSIVLGYGSSSFFLEVMYLVRNLFSSFS</sequence>
<evidence type="ECO:0000313" key="3">
    <source>
        <dbReference type="Proteomes" id="UP000287857"/>
    </source>
</evidence>
<protein>
    <recommendedName>
        <fullName evidence="4">DUF1146 domain-containing protein</fullName>
    </recommendedName>
</protein>
<evidence type="ECO:0008006" key="4">
    <source>
        <dbReference type="Google" id="ProtNLM"/>
    </source>
</evidence>
<keyword evidence="1" id="KW-1133">Transmembrane helix</keyword>
<dbReference type="AlphaFoldDB" id="A0A430A1L7"/>
<keyword evidence="1" id="KW-0812">Transmembrane</keyword>
<gene>
    <name evidence="2" type="ORF">CBF37_02560</name>
</gene>
<evidence type="ECO:0000256" key="1">
    <source>
        <dbReference type="SAM" id="Phobius"/>
    </source>
</evidence>
<dbReference type="Proteomes" id="UP000287857">
    <property type="component" value="Unassembled WGS sequence"/>
</dbReference>
<organism evidence="2 3">
    <name type="scientific">Vagococcus vulneris</name>
    <dbReference type="NCBI Taxonomy" id="1977869"/>
    <lineage>
        <taxon>Bacteria</taxon>
        <taxon>Bacillati</taxon>
        <taxon>Bacillota</taxon>
        <taxon>Bacilli</taxon>
        <taxon>Lactobacillales</taxon>
        <taxon>Enterococcaceae</taxon>
        <taxon>Vagococcus</taxon>
    </lineage>
</organism>
<comment type="caution">
    <text evidence="2">The sequence shown here is derived from an EMBL/GenBank/DDBJ whole genome shotgun (WGS) entry which is preliminary data.</text>
</comment>
<dbReference type="OrthoDB" id="1651016at2"/>
<evidence type="ECO:0000313" key="2">
    <source>
        <dbReference type="EMBL" id="RSU00301.1"/>
    </source>
</evidence>
<feature type="transmembrane region" description="Helical" evidence="1">
    <location>
        <begin position="12"/>
        <end position="35"/>
    </location>
</feature>
<dbReference type="EMBL" id="NGJS01000002">
    <property type="protein sequence ID" value="RSU00301.1"/>
    <property type="molecule type" value="Genomic_DNA"/>
</dbReference>
<accession>A0A430A1L7</accession>
<dbReference type="RefSeq" id="WP_125983253.1">
    <property type="nucleotide sequence ID" value="NZ_NGJS01000002.1"/>
</dbReference>
<name>A0A430A1L7_9ENTE</name>
<reference evidence="2 3" key="1">
    <citation type="submission" date="2017-05" db="EMBL/GenBank/DDBJ databases">
        <title>Vagococcus spp. assemblies.</title>
        <authorList>
            <person name="Gulvik C.A."/>
        </authorList>
    </citation>
    <scope>NUCLEOTIDE SEQUENCE [LARGE SCALE GENOMIC DNA]</scope>
    <source>
        <strain evidence="2 3">SS1995</strain>
    </source>
</reference>
<proteinExistence type="predicted"/>
<dbReference type="InterPro" id="IPR009526">
    <property type="entry name" value="DUF1146"/>
</dbReference>
<dbReference type="NCBIfam" id="TIGR02327">
    <property type="entry name" value="int_mem_ywzB"/>
    <property type="match status" value="1"/>
</dbReference>
<keyword evidence="1" id="KW-0472">Membrane</keyword>
<keyword evidence="3" id="KW-1185">Reference proteome</keyword>
<dbReference type="Pfam" id="PF06612">
    <property type="entry name" value="DUF1146"/>
    <property type="match status" value="1"/>
</dbReference>
<feature type="transmembrane region" description="Helical" evidence="1">
    <location>
        <begin position="47"/>
        <end position="71"/>
    </location>
</feature>